<feature type="domain" description="CHAT" evidence="2">
    <location>
        <begin position="631"/>
        <end position="854"/>
    </location>
</feature>
<feature type="compositionally biased region" description="Basic and acidic residues" evidence="1">
    <location>
        <begin position="16"/>
        <end position="40"/>
    </location>
</feature>
<dbReference type="EMBL" id="BOOP01000020">
    <property type="protein sequence ID" value="GII39312.1"/>
    <property type="molecule type" value="Genomic_DNA"/>
</dbReference>
<evidence type="ECO:0000313" key="4">
    <source>
        <dbReference type="Proteomes" id="UP000622547"/>
    </source>
</evidence>
<protein>
    <submittedName>
        <fullName evidence="3">CHAT domain-containing protein</fullName>
    </submittedName>
</protein>
<organism evidence="3 4">
    <name type="scientific">Planotetraspora phitsanulokensis</name>
    <dbReference type="NCBI Taxonomy" id="575192"/>
    <lineage>
        <taxon>Bacteria</taxon>
        <taxon>Bacillati</taxon>
        <taxon>Actinomycetota</taxon>
        <taxon>Actinomycetes</taxon>
        <taxon>Streptosporangiales</taxon>
        <taxon>Streptosporangiaceae</taxon>
        <taxon>Planotetraspora</taxon>
    </lineage>
</organism>
<dbReference type="Gene3D" id="1.25.40.10">
    <property type="entry name" value="Tetratricopeptide repeat domain"/>
    <property type="match status" value="1"/>
</dbReference>
<dbReference type="SUPFAM" id="SSF48452">
    <property type="entry name" value="TPR-like"/>
    <property type="match status" value="1"/>
</dbReference>
<evidence type="ECO:0000313" key="3">
    <source>
        <dbReference type="EMBL" id="GII39312.1"/>
    </source>
</evidence>
<comment type="caution">
    <text evidence="3">The sequence shown here is derived from an EMBL/GenBank/DDBJ whole genome shotgun (WGS) entry which is preliminary data.</text>
</comment>
<dbReference type="AlphaFoldDB" id="A0A8J3U924"/>
<evidence type="ECO:0000256" key="1">
    <source>
        <dbReference type="SAM" id="MobiDB-lite"/>
    </source>
</evidence>
<dbReference type="InterPro" id="IPR024983">
    <property type="entry name" value="CHAT_dom"/>
</dbReference>
<gene>
    <name evidence="3" type="ORF">Pph01_43150</name>
</gene>
<accession>A0A8J3U924</accession>
<dbReference type="Pfam" id="PF12770">
    <property type="entry name" value="CHAT"/>
    <property type="match status" value="1"/>
</dbReference>
<name>A0A8J3U924_9ACTN</name>
<proteinExistence type="predicted"/>
<evidence type="ECO:0000259" key="2">
    <source>
        <dbReference type="Pfam" id="PF12770"/>
    </source>
</evidence>
<dbReference type="Proteomes" id="UP000622547">
    <property type="component" value="Unassembled WGS sequence"/>
</dbReference>
<keyword evidence="4" id="KW-1185">Reference proteome</keyword>
<reference evidence="3 4" key="1">
    <citation type="submission" date="2021-01" db="EMBL/GenBank/DDBJ databases">
        <title>Whole genome shotgun sequence of Planotetraspora phitsanulokensis NBRC 104273.</title>
        <authorList>
            <person name="Komaki H."/>
            <person name="Tamura T."/>
        </authorList>
    </citation>
    <scope>NUCLEOTIDE SEQUENCE [LARGE SCALE GENOMIC DNA]</scope>
    <source>
        <strain evidence="3 4">NBRC 104273</strain>
    </source>
</reference>
<sequence length="883" mass="90704">MTRPEPAAERVPPQETPHRPETPQKTPHRAETSGRAETPERAAALVARAEAAVLLSGTDPRVALAEARAVLAETAGGPCPEALSVALRASALATRELGDLTLAEERLQQAIAAGEGLPRRVAQARMSLVTVRAQLGDPEGGLRLADLAERDLTGSDLARLGVQRSVALILLGRHGEAVRHCDDAIESLDGDPKFQAGGLLNRGLAHTFLEEYGAAEADLSACASLARRAGLDHVAMLAEGNLPFVAARRGDIPASFERYHAAESALSGYPERLAAMRTDYAEALLAARLPGEARAVVERAVPDLEAAGAHAALPEARLLLARAELLTGDGHRAAATAGTALAELAGQGRSSWASLAEEVLLRARVLQEEPGHDLLADLLTCAGRLAVSGWTGDSHALRLTAAGLACRLGDLGTAREQLALLAGSPAKTVIRQHAAAMLLHLDGDRSGALEAAAAGLAAVASQADSGTAGVTTAGTGASGVGTAGAGAPGGHDTAEHTTRQQAAGVQTAGVHAARVHAARPAEDLAAFGLRTALGGGDPWTVLTWAERWRAIVRGTPPPAAFTRPPVADGTLVELVRDEDDLWGIAVGSRGCALHSLGSYTAAVEATVRIRYCLRRRNLRDAEAAGGLDHELESLGRRLLGPVDLGGGPVLVVPTGSLCTLPWPLLPCLRGRAVSVAAEGASWLAADRPSGPREPYGVPVVVALAGPGLAHAGPEAEMVVRTHPGAERAAGTRAGMLAALERADVLHVAAHGMFSPRSPMSSRITLEDGPLMAYELRRLRAVPRLVVLSACDAGMAHAPVDGAVLGLAGAFLDRGAACVVAGVAPVRDDEASALMTVFHAFLADGRAPAEALGAAAAKTGVGGFVCFGAGDERVDGTPERPDRG</sequence>
<dbReference type="InterPro" id="IPR011990">
    <property type="entry name" value="TPR-like_helical_dom_sf"/>
</dbReference>
<feature type="region of interest" description="Disordered" evidence="1">
    <location>
        <begin position="1"/>
        <end position="40"/>
    </location>
</feature>